<dbReference type="EMBL" id="PQWO01000028">
    <property type="protein sequence ID" value="PZD70760.1"/>
    <property type="molecule type" value="Genomic_DNA"/>
</dbReference>
<accession>A0A2W1J908</accession>
<dbReference type="Proteomes" id="UP000248857">
    <property type="component" value="Unassembled WGS sequence"/>
</dbReference>
<evidence type="ECO:0000313" key="1">
    <source>
        <dbReference type="EMBL" id="PZD70760.1"/>
    </source>
</evidence>
<dbReference type="RefSeq" id="WP_146242421.1">
    <property type="nucleotide sequence ID" value="NZ_CAWNWM010000028.1"/>
</dbReference>
<organism evidence="1 2">
    <name type="scientific">Acaryochloris thomasi RCC1774</name>
    <dbReference type="NCBI Taxonomy" id="1764569"/>
    <lineage>
        <taxon>Bacteria</taxon>
        <taxon>Bacillati</taxon>
        <taxon>Cyanobacteriota</taxon>
        <taxon>Cyanophyceae</taxon>
        <taxon>Acaryochloridales</taxon>
        <taxon>Acaryochloridaceae</taxon>
        <taxon>Acaryochloris</taxon>
        <taxon>Acaryochloris thomasi</taxon>
    </lineage>
</organism>
<evidence type="ECO:0000313" key="2">
    <source>
        <dbReference type="Proteomes" id="UP000248857"/>
    </source>
</evidence>
<evidence type="ECO:0008006" key="3">
    <source>
        <dbReference type="Google" id="ProtNLM"/>
    </source>
</evidence>
<dbReference type="AlphaFoldDB" id="A0A2W1J908"/>
<name>A0A2W1J908_9CYAN</name>
<protein>
    <recommendedName>
        <fullName evidence="3">Prepilin-type N-terminal cleavage/methylation domain-containing protein</fullName>
    </recommendedName>
</protein>
<reference evidence="1 2" key="1">
    <citation type="journal article" date="2018" name="Sci. Rep.">
        <title>A novel species of the marine cyanobacterium Acaryochloris with a unique pigment content and lifestyle.</title>
        <authorList>
            <person name="Partensky F."/>
            <person name="Six C."/>
            <person name="Ratin M."/>
            <person name="Garczarek L."/>
            <person name="Vaulot D."/>
            <person name="Probert I."/>
            <person name="Calteau A."/>
            <person name="Gourvil P."/>
            <person name="Marie D."/>
            <person name="Grebert T."/>
            <person name="Bouchier C."/>
            <person name="Le Panse S."/>
            <person name="Gachenot M."/>
            <person name="Rodriguez F."/>
            <person name="Garrido J.L."/>
        </authorList>
    </citation>
    <scope>NUCLEOTIDE SEQUENCE [LARGE SCALE GENOMIC DNA]</scope>
    <source>
        <strain evidence="1 2">RCC1774</strain>
    </source>
</reference>
<sequence>MLSSLKTFPLFKAVSPLFSQVNNGFTLTELLVAGALTTTVVGVSGVGLASMLSSSSDSGTQNERRIELNRSLDFIATEVRQAERIEPDANQGLPDAPAFDATDKVPVLTLKIPGVNQRIIYYLAGAEGMWRGPQVIYRWGPNFNSDGSYDDTISPNAWQYEPLIDLISEETSTPDCPMDTTTSPPIRWTANPSTNATGFYSCVSPTGKVASIFHKGQLKKVLDNPEAYALETKVFARTQPPLNIIGGGGTVSGVLSNRRSRVTISNLGGALQCSNGNDVNDGVSGTVLLSSNSASGSSSMSLPDPGGDLVETVEPNTTLAFSVQVRNTTCIRDTTVSSEADQQRQVITLRDGESVPAFETYLEQNGIASFLTAENPRTRQPYLDPDTRKISLAANQLIFLFELGVDFDSSKPLEDQESPFDMQDLVVVATITPDEE</sequence>
<proteinExistence type="predicted"/>
<gene>
    <name evidence="1" type="ORF">C1752_09160</name>
</gene>
<comment type="caution">
    <text evidence="1">The sequence shown here is derived from an EMBL/GenBank/DDBJ whole genome shotgun (WGS) entry which is preliminary data.</text>
</comment>
<keyword evidence="2" id="KW-1185">Reference proteome</keyword>